<dbReference type="VEuPathDB" id="CryptoDB:Vbra_4872"/>
<feature type="region of interest" description="Disordered" evidence="1">
    <location>
        <begin position="171"/>
        <end position="204"/>
    </location>
</feature>
<feature type="transmembrane region" description="Helical" evidence="2">
    <location>
        <begin position="32"/>
        <end position="51"/>
    </location>
</feature>
<organism evidence="3 4">
    <name type="scientific">Vitrella brassicaformis (strain CCMP3155)</name>
    <dbReference type="NCBI Taxonomy" id="1169540"/>
    <lineage>
        <taxon>Eukaryota</taxon>
        <taxon>Sar</taxon>
        <taxon>Alveolata</taxon>
        <taxon>Colpodellida</taxon>
        <taxon>Vitrellaceae</taxon>
        <taxon>Vitrella</taxon>
    </lineage>
</organism>
<evidence type="ECO:0000313" key="3">
    <source>
        <dbReference type="EMBL" id="CEL93661.1"/>
    </source>
</evidence>
<dbReference type="InParanoid" id="A0A0G4ECH3"/>
<reference evidence="3 4" key="1">
    <citation type="submission" date="2014-11" db="EMBL/GenBank/DDBJ databases">
        <authorList>
            <person name="Zhu J."/>
            <person name="Qi W."/>
            <person name="Song R."/>
        </authorList>
    </citation>
    <scope>NUCLEOTIDE SEQUENCE [LARGE SCALE GENOMIC DNA]</scope>
</reference>
<keyword evidence="2" id="KW-0812">Transmembrane</keyword>
<dbReference type="EMBL" id="CDMY01000182">
    <property type="protein sequence ID" value="CEL93661.1"/>
    <property type="molecule type" value="Genomic_DNA"/>
</dbReference>
<keyword evidence="4" id="KW-1185">Reference proteome</keyword>
<keyword evidence="2" id="KW-0472">Membrane</keyword>
<dbReference type="Proteomes" id="UP000041254">
    <property type="component" value="Unassembled WGS sequence"/>
</dbReference>
<protein>
    <submittedName>
        <fullName evidence="3">Uncharacterized protein</fullName>
    </submittedName>
</protein>
<sequence length="204" mass="23554">MALLFTHLMMLITKYMHNGASSISVMQDIAGLLLLVSMECAFEVMLLLVLVRQNNLPMLSSAYEKGVLRCSFLVQACIAIAYISNSHPYTWVLMLRTTDPDKWGDTTPLDICPNHSNAHPAPSWAVSGPIVLHWCRPSNYPSRLSSFFGGGIGTFVGRMWQNQLKAMRRERINEEKESEERRRQADQRRRDSSRRQMRRRRKRK</sequence>
<feature type="compositionally biased region" description="Basic and acidic residues" evidence="1">
    <location>
        <begin position="171"/>
        <end position="194"/>
    </location>
</feature>
<evidence type="ECO:0000256" key="2">
    <source>
        <dbReference type="SAM" id="Phobius"/>
    </source>
</evidence>
<feature type="compositionally biased region" description="Basic residues" evidence="1">
    <location>
        <begin position="195"/>
        <end position="204"/>
    </location>
</feature>
<dbReference type="AlphaFoldDB" id="A0A0G4ECH3"/>
<evidence type="ECO:0000256" key="1">
    <source>
        <dbReference type="SAM" id="MobiDB-lite"/>
    </source>
</evidence>
<gene>
    <name evidence="3" type="ORF">Vbra_4872</name>
</gene>
<proteinExistence type="predicted"/>
<evidence type="ECO:0000313" key="4">
    <source>
        <dbReference type="Proteomes" id="UP000041254"/>
    </source>
</evidence>
<accession>A0A0G4ECH3</accession>
<dbReference type="PhylomeDB" id="A0A0G4ECH3"/>
<keyword evidence="2" id="KW-1133">Transmembrane helix</keyword>
<name>A0A0G4ECH3_VITBC</name>